<dbReference type="Proteomes" id="UP000243579">
    <property type="component" value="Unassembled WGS sequence"/>
</dbReference>
<dbReference type="Pfam" id="PF03092">
    <property type="entry name" value="BT1"/>
    <property type="match status" value="1"/>
</dbReference>
<evidence type="ECO:0000256" key="1">
    <source>
        <dbReference type="ARBA" id="ARBA00004141"/>
    </source>
</evidence>
<evidence type="ECO:0000256" key="6">
    <source>
        <dbReference type="ARBA" id="ARBA00023136"/>
    </source>
</evidence>
<dbReference type="PANTHER" id="PTHR31585">
    <property type="entry name" value="FOLATE-BIOPTERIN TRANSPORTER 1, CHLOROPLASTIC"/>
    <property type="match status" value="1"/>
</dbReference>
<dbReference type="OrthoDB" id="70992at2759"/>
<feature type="transmembrane region" description="Helical" evidence="7">
    <location>
        <begin position="214"/>
        <end position="233"/>
    </location>
</feature>
<dbReference type="InterPro" id="IPR036259">
    <property type="entry name" value="MFS_trans_sf"/>
</dbReference>
<keyword evidence="6 7" id="KW-0472">Membrane</keyword>
<evidence type="ECO:0000256" key="5">
    <source>
        <dbReference type="ARBA" id="ARBA00022989"/>
    </source>
</evidence>
<feature type="transmembrane region" description="Helical" evidence="7">
    <location>
        <begin position="253"/>
        <end position="276"/>
    </location>
</feature>
<dbReference type="EMBL" id="JNBR01002035">
    <property type="protein sequence ID" value="OQR83947.1"/>
    <property type="molecule type" value="Genomic_DNA"/>
</dbReference>
<feature type="transmembrane region" description="Helical" evidence="7">
    <location>
        <begin position="118"/>
        <end position="136"/>
    </location>
</feature>
<feature type="transmembrane region" description="Helical" evidence="7">
    <location>
        <begin position="385"/>
        <end position="409"/>
    </location>
</feature>
<feature type="transmembrane region" description="Helical" evidence="7">
    <location>
        <begin position="353"/>
        <end position="379"/>
    </location>
</feature>
<name>A0A1V9YE39_ACHHY</name>
<feature type="transmembrane region" description="Helical" evidence="7">
    <location>
        <begin position="50"/>
        <end position="67"/>
    </location>
</feature>
<evidence type="ECO:0000256" key="2">
    <source>
        <dbReference type="ARBA" id="ARBA00007015"/>
    </source>
</evidence>
<dbReference type="InterPro" id="IPR039309">
    <property type="entry name" value="BT1"/>
</dbReference>
<sequence length="528" mass="58880">MANNLSSTECKDPPTDSSDIDFSVIEDLAHDPSTALAPGGALALNSRDAIVFYIQGIAASFLQWALPPMNTFLFAVYLHGSPHLVQQFTWLQWLGWVPRILFAMLSDSVTVFGYRRKFWLVLGWVIALASVGPMAFTSVGDPYCDPQVYPTCLNPKANTTRTAYNLDAPNQVAWYRTPTFFVHLGVAMVQATVDGVMVEYCQREPLATRGRLQAFTYFISGLGILYARFFGLFGLNAPRYGGTYDYSAGPNVAYIIGFALGAIALVLAVCCFRDTLNHIKSLQEWTKKLWLTLQNRAVYQLFAFRVLYSIFQSAAGTPYITWVTGVSVGWSNVMGRILYVPTLIQIMRRGLHWNWRFCVGVASVASILITTFVTFFVIYDVCRNTYFYYVGTALTAIALAVTTLMPGWVMVEIAGMGHEATIAALYGTMKDLSLPVAARWKQFMMDSFPANLALKDDRHTRNQVAATQAICLAIQLVGVVFVVFLPTHRLPTLHLLRQNDFSRIASLVVVIAYFGLIVFLLEQSLVNY</sequence>
<keyword evidence="4 7" id="KW-0812">Transmembrane</keyword>
<evidence type="ECO:0000256" key="4">
    <source>
        <dbReference type="ARBA" id="ARBA00022692"/>
    </source>
</evidence>
<dbReference type="AlphaFoldDB" id="A0A1V9YE39"/>
<proteinExistence type="inferred from homology"/>
<gene>
    <name evidence="8" type="ORF">ACHHYP_14110</name>
</gene>
<dbReference type="SUPFAM" id="SSF103473">
    <property type="entry name" value="MFS general substrate transporter"/>
    <property type="match status" value="1"/>
</dbReference>
<comment type="subcellular location">
    <subcellularLocation>
        <location evidence="1">Membrane</location>
        <topology evidence="1">Multi-pass membrane protein</topology>
    </subcellularLocation>
</comment>
<feature type="transmembrane region" description="Helical" evidence="7">
    <location>
        <begin position="504"/>
        <end position="521"/>
    </location>
</feature>
<protein>
    <submittedName>
        <fullName evidence="8">Folate-Biopterin Transporter (FBT) Family</fullName>
    </submittedName>
</protein>
<reference evidence="8 9" key="1">
    <citation type="journal article" date="2014" name="Genome Biol. Evol.">
        <title>The secreted proteins of Achlya hypogyna and Thraustotheca clavata identify the ancestral oomycete secretome and reveal gene acquisitions by horizontal gene transfer.</title>
        <authorList>
            <person name="Misner I."/>
            <person name="Blouin N."/>
            <person name="Leonard G."/>
            <person name="Richards T.A."/>
            <person name="Lane C.E."/>
        </authorList>
    </citation>
    <scope>NUCLEOTIDE SEQUENCE [LARGE SCALE GENOMIC DNA]</scope>
    <source>
        <strain evidence="8 9">ATCC 48635</strain>
    </source>
</reference>
<comment type="similarity">
    <text evidence="2">Belongs to the major facilitator superfamily. Folate-biopterin transporter (TC 2.A.71) family.</text>
</comment>
<dbReference type="GO" id="GO:0016020">
    <property type="term" value="C:membrane"/>
    <property type="evidence" value="ECO:0007669"/>
    <property type="project" value="UniProtKB-SubCell"/>
</dbReference>
<evidence type="ECO:0000256" key="3">
    <source>
        <dbReference type="ARBA" id="ARBA00022448"/>
    </source>
</evidence>
<keyword evidence="5 7" id="KW-1133">Transmembrane helix</keyword>
<evidence type="ECO:0000313" key="9">
    <source>
        <dbReference type="Proteomes" id="UP000243579"/>
    </source>
</evidence>
<organism evidence="8 9">
    <name type="scientific">Achlya hypogyna</name>
    <name type="common">Oomycete</name>
    <name type="synonym">Protoachlya hypogyna</name>
    <dbReference type="NCBI Taxonomy" id="1202772"/>
    <lineage>
        <taxon>Eukaryota</taxon>
        <taxon>Sar</taxon>
        <taxon>Stramenopiles</taxon>
        <taxon>Oomycota</taxon>
        <taxon>Saprolegniomycetes</taxon>
        <taxon>Saprolegniales</taxon>
        <taxon>Achlyaceae</taxon>
        <taxon>Achlya</taxon>
    </lineage>
</organism>
<feature type="transmembrane region" description="Helical" evidence="7">
    <location>
        <begin position="180"/>
        <end position="202"/>
    </location>
</feature>
<comment type="caution">
    <text evidence="8">The sequence shown here is derived from an EMBL/GenBank/DDBJ whole genome shotgun (WGS) entry which is preliminary data.</text>
</comment>
<keyword evidence="9" id="KW-1185">Reference proteome</keyword>
<evidence type="ECO:0000313" key="8">
    <source>
        <dbReference type="EMBL" id="OQR83947.1"/>
    </source>
</evidence>
<keyword evidence="3" id="KW-0813">Transport</keyword>
<feature type="transmembrane region" description="Helical" evidence="7">
    <location>
        <begin position="464"/>
        <end position="484"/>
    </location>
</feature>
<evidence type="ECO:0000256" key="7">
    <source>
        <dbReference type="SAM" id="Phobius"/>
    </source>
</evidence>
<feature type="transmembrane region" description="Helical" evidence="7">
    <location>
        <begin position="87"/>
        <end position="106"/>
    </location>
</feature>
<dbReference type="PANTHER" id="PTHR31585:SF5">
    <property type="entry name" value="RNA-BINDING S4 DOMAIN-CONTAINING PROTEIN"/>
    <property type="match status" value="1"/>
</dbReference>
<accession>A0A1V9YE39</accession>
<feature type="transmembrane region" description="Helical" evidence="7">
    <location>
        <begin position="297"/>
        <end position="314"/>
    </location>
</feature>